<protein>
    <recommendedName>
        <fullName evidence="4 5">Flagellar hook-basal body complex protein FliE</fullName>
    </recommendedName>
</protein>
<dbReference type="RefSeq" id="WP_350348558.1">
    <property type="nucleotide sequence ID" value="NZ_CP158374.1"/>
</dbReference>
<keyword evidence="6" id="KW-0966">Cell projection</keyword>
<evidence type="ECO:0000313" key="6">
    <source>
        <dbReference type="EMBL" id="XBX82541.1"/>
    </source>
</evidence>
<dbReference type="InterPro" id="IPR001624">
    <property type="entry name" value="FliE"/>
</dbReference>
<dbReference type="GO" id="GO:0009425">
    <property type="term" value="C:bacterial-type flagellum basal body"/>
    <property type="evidence" value="ECO:0007669"/>
    <property type="project" value="UniProtKB-SubCell"/>
</dbReference>
<comment type="similarity">
    <text evidence="2 4">Belongs to the FliE family.</text>
</comment>
<evidence type="ECO:0000256" key="4">
    <source>
        <dbReference type="HAMAP-Rule" id="MF_00724"/>
    </source>
</evidence>
<dbReference type="PANTHER" id="PTHR34653:SF1">
    <property type="entry name" value="FLAGELLAR HOOK-BASAL BODY COMPLEX PROTEIN FLIE"/>
    <property type="match status" value="1"/>
</dbReference>
<dbReference type="Pfam" id="PF02049">
    <property type="entry name" value="FliE"/>
    <property type="match status" value="1"/>
</dbReference>
<dbReference type="GO" id="GO:0005198">
    <property type="term" value="F:structural molecule activity"/>
    <property type="evidence" value="ECO:0007669"/>
    <property type="project" value="UniProtKB-UniRule"/>
</dbReference>
<organism evidence="6">
    <name type="scientific">Agromyces sp. G08B096</name>
    <dbReference type="NCBI Taxonomy" id="3156399"/>
    <lineage>
        <taxon>Bacteria</taxon>
        <taxon>Bacillati</taxon>
        <taxon>Actinomycetota</taxon>
        <taxon>Actinomycetes</taxon>
        <taxon>Micrococcales</taxon>
        <taxon>Microbacteriaceae</taxon>
        <taxon>Agromyces</taxon>
    </lineage>
</organism>
<evidence type="ECO:0000256" key="5">
    <source>
        <dbReference type="NCBIfam" id="TIGR00205"/>
    </source>
</evidence>
<dbReference type="AlphaFoldDB" id="A0AAU7W731"/>
<keyword evidence="3 4" id="KW-0975">Bacterial flagellum</keyword>
<gene>
    <name evidence="4 6" type="primary">fliE</name>
    <name evidence="6" type="ORF">ABIQ69_01120</name>
</gene>
<evidence type="ECO:0000256" key="2">
    <source>
        <dbReference type="ARBA" id="ARBA00009272"/>
    </source>
</evidence>
<keyword evidence="6" id="KW-0282">Flagellum</keyword>
<dbReference type="PANTHER" id="PTHR34653">
    <property type="match status" value="1"/>
</dbReference>
<keyword evidence="6" id="KW-0969">Cilium</keyword>
<dbReference type="PRINTS" id="PR01006">
    <property type="entry name" value="FLGHOOKFLIE"/>
</dbReference>
<dbReference type="NCBIfam" id="TIGR00205">
    <property type="entry name" value="fliE"/>
    <property type="match status" value="1"/>
</dbReference>
<dbReference type="HAMAP" id="MF_00724">
    <property type="entry name" value="FliE"/>
    <property type="match status" value="1"/>
</dbReference>
<proteinExistence type="inferred from homology"/>
<evidence type="ECO:0000256" key="1">
    <source>
        <dbReference type="ARBA" id="ARBA00004117"/>
    </source>
</evidence>
<accession>A0AAU7W731</accession>
<reference evidence="6" key="1">
    <citation type="submission" date="2024-05" db="EMBL/GenBank/DDBJ databases">
        <authorList>
            <person name="Yu L."/>
        </authorList>
    </citation>
    <scope>NUCLEOTIDE SEQUENCE</scope>
    <source>
        <strain evidence="6">G08B096</strain>
    </source>
</reference>
<dbReference type="GO" id="GO:0071973">
    <property type="term" value="P:bacterial-type flagellum-dependent cell motility"/>
    <property type="evidence" value="ECO:0007669"/>
    <property type="project" value="InterPro"/>
</dbReference>
<sequence>MPVEAVAAAASGAAGVTQTGYLADPAGATGARASGADAVNPAGATGFAQALAGAVDGAQALQGESKQLAMRAITGDLTDIHQATLASSRAAVTLELVAAVRNRGVEAFNEIMRMQA</sequence>
<comment type="subcellular location">
    <subcellularLocation>
        <location evidence="1 4">Bacterial flagellum basal body</location>
    </subcellularLocation>
</comment>
<name>A0AAU7W731_9MICO</name>
<dbReference type="GO" id="GO:0003774">
    <property type="term" value="F:cytoskeletal motor activity"/>
    <property type="evidence" value="ECO:0007669"/>
    <property type="project" value="InterPro"/>
</dbReference>
<dbReference type="EMBL" id="CP158374">
    <property type="protein sequence ID" value="XBX82541.1"/>
    <property type="molecule type" value="Genomic_DNA"/>
</dbReference>
<evidence type="ECO:0000256" key="3">
    <source>
        <dbReference type="ARBA" id="ARBA00023143"/>
    </source>
</evidence>